<name>A0A0M0JK48_9EUKA</name>
<dbReference type="InterPro" id="IPR002110">
    <property type="entry name" value="Ankyrin_rpt"/>
</dbReference>
<feature type="repeat" description="ANK" evidence="3">
    <location>
        <begin position="93"/>
        <end position="125"/>
    </location>
</feature>
<organism evidence="4 5">
    <name type="scientific">Chrysochromulina tobinii</name>
    <dbReference type="NCBI Taxonomy" id="1460289"/>
    <lineage>
        <taxon>Eukaryota</taxon>
        <taxon>Haptista</taxon>
        <taxon>Haptophyta</taxon>
        <taxon>Prymnesiophyceae</taxon>
        <taxon>Prymnesiales</taxon>
        <taxon>Chrysochromulinaceae</taxon>
        <taxon>Chrysochromulina</taxon>
    </lineage>
</organism>
<dbReference type="Gene3D" id="1.25.40.20">
    <property type="entry name" value="Ankyrin repeat-containing domain"/>
    <property type="match status" value="1"/>
</dbReference>
<dbReference type="EMBL" id="JWZX01002826">
    <property type="protein sequence ID" value="KOO26623.1"/>
    <property type="molecule type" value="Genomic_DNA"/>
</dbReference>
<dbReference type="GO" id="GO:0003723">
    <property type="term" value="F:RNA binding"/>
    <property type="evidence" value="ECO:0007669"/>
    <property type="project" value="TreeGrafter"/>
</dbReference>
<dbReference type="Proteomes" id="UP000037460">
    <property type="component" value="Unassembled WGS sequence"/>
</dbReference>
<dbReference type="PROSITE" id="PS50297">
    <property type="entry name" value="ANK_REP_REGION"/>
    <property type="match status" value="1"/>
</dbReference>
<gene>
    <name evidence="4" type="ORF">Ctob_002924</name>
</gene>
<evidence type="ECO:0000256" key="2">
    <source>
        <dbReference type="ARBA" id="ARBA00023043"/>
    </source>
</evidence>
<keyword evidence="2 3" id="KW-0040">ANK repeat</keyword>
<dbReference type="GO" id="GO:0004540">
    <property type="term" value="F:RNA nuclease activity"/>
    <property type="evidence" value="ECO:0007669"/>
    <property type="project" value="TreeGrafter"/>
</dbReference>
<keyword evidence="5" id="KW-1185">Reference proteome</keyword>
<reference evidence="5" key="1">
    <citation type="journal article" date="2015" name="PLoS Genet.">
        <title>Genome Sequence and Transcriptome Analyses of Chrysochromulina tobin: Metabolic Tools for Enhanced Algal Fitness in the Prominent Order Prymnesiales (Haptophyceae).</title>
        <authorList>
            <person name="Hovde B.T."/>
            <person name="Deodato C.R."/>
            <person name="Hunsperger H.M."/>
            <person name="Ryken S.A."/>
            <person name="Yost W."/>
            <person name="Jha R.K."/>
            <person name="Patterson J."/>
            <person name="Monnat R.J. Jr."/>
            <person name="Barlow S.B."/>
            <person name="Starkenburg S.R."/>
            <person name="Cattolico R.A."/>
        </authorList>
    </citation>
    <scope>NUCLEOTIDE SEQUENCE</scope>
    <source>
        <strain evidence="5">CCMP291</strain>
    </source>
</reference>
<dbReference type="OrthoDB" id="341259at2759"/>
<dbReference type="PANTHER" id="PTHR24141">
    <property type="entry name" value="2-5A-DEPENDENT RIBONUCLEASE"/>
    <property type="match status" value="1"/>
</dbReference>
<proteinExistence type="predicted"/>
<accession>A0A0M0JK48</accession>
<dbReference type="Pfam" id="PF12796">
    <property type="entry name" value="Ank_2"/>
    <property type="match status" value="1"/>
</dbReference>
<sequence length="155" mass="16317">MVNIVLKSGVKGGVNAPLMEGDEVGEPPLLMAVRQGKHKALKALLKAPKIDTAIVDKDGLPLMHVAAASGSMKIIIELLTTRKFDPLSVHAADGLAPLHRAVLSGSTDAVKALLNAEVPSDQPTADGRLPMDLAESLAMKEVLKKFARAVSKEEV</sequence>
<comment type="caution">
    <text evidence="4">The sequence shown here is derived from an EMBL/GenBank/DDBJ whole genome shotgun (WGS) entry which is preliminary data.</text>
</comment>
<evidence type="ECO:0000256" key="3">
    <source>
        <dbReference type="PROSITE-ProRule" id="PRU00023"/>
    </source>
</evidence>
<dbReference type="GO" id="GO:0006396">
    <property type="term" value="P:RNA processing"/>
    <property type="evidence" value="ECO:0007669"/>
    <property type="project" value="TreeGrafter"/>
</dbReference>
<dbReference type="InterPro" id="IPR036770">
    <property type="entry name" value="Ankyrin_rpt-contain_sf"/>
</dbReference>
<evidence type="ECO:0000256" key="1">
    <source>
        <dbReference type="ARBA" id="ARBA00022737"/>
    </source>
</evidence>
<evidence type="ECO:0000313" key="5">
    <source>
        <dbReference type="Proteomes" id="UP000037460"/>
    </source>
</evidence>
<keyword evidence="1" id="KW-0677">Repeat</keyword>
<dbReference type="PROSITE" id="PS50088">
    <property type="entry name" value="ANK_REPEAT"/>
    <property type="match status" value="1"/>
</dbReference>
<dbReference type="PANTHER" id="PTHR24141:SF1">
    <property type="entry name" value="2-5A-DEPENDENT RIBONUCLEASE"/>
    <property type="match status" value="1"/>
</dbReference>
<dbReference type="SUPFAM" id="SSF48403">
    <property type="entry name" value="Ankyrin repeat"/>
    <property type="match status" value="1"/>
</dbReference>
<dbReference type="AlphaFoldDB" id="A0A0M0JK48"/>
<dbReference type="SMART" id="SM00248">
    <property type="entry name" value="ANK"/>
    <property type="match status" value="3"/>
</dbReference>
<evidence type="ECO:0000313" key="4">
    <source>
        <dbReference type="EMBL" id="KOO26623.1"/>
    </source>
</evidence>
<protein>
    <submittedName>
        <fullName evidence="4">Uncharacterized protein</fullName>
    </submittedName>
</protein>